<dbReference type="PANTHER" id="PTHR35807">
    <property type="entry name" value="TRANSCRIPTIONAL REGULATOR REDD-RELATED"/>
    <property type="match status" value="1"/>
</dbReference>
<feature type="repeat" description="TPR" evidence="5">
    <location>
        <begin position="671"/>
        <end position="704"/>
    </location>
</feature>
<dbReference type="Pfam" id="PF03704">
    <property type="entry name" value="BTAD"/>
    <property type="match status" value="1"/>
</dbReference>
<evidence type="ECO:0000256" key="5">
    <source>
        <dbReference type="PROSITE-ProRule" id="PRU00339"/>
    </source>
</evidence>
<dbReference type="Pfam" id="PF00931">
    <property type="entry name" value="NB-ARC"/>
    <property type="match status" value="1"/>
</dbReference>
<dbReference type="SUPFAM" id="SSF52540">
    <property type="entry name" value="P-loop containing nucleoside triphosphate hydrolases"/>
    <property type="match status" value="1"/>
</dbReference>
<dbReference type="Proteomes" id="UP000679690">
    <property type="component" value="Unassembled WGS sequence"/>
</dbReference>
<dbReference type="SUPFAM" id="SSF48452">
    <property type="entry name" value="TPR-like"/>
    <property type="match status" value="2"/>
</dbReference>
<keyword evidence="4" id="KW-0804">Transcription</keyword>
<gene>
    <name evidence="8" type="ORF">J5X75_21870</name>
</gene>
<evidence type="ECO:0000256" key="4">
    <source>
        <dbReference type="ARBA" id="ARBA00023163"/>
    </source>
</evidence>
<dbReference type="Gene3D" id="1.10.10.10">
    <property type="entry name" value="Winged helix-like DNA-binding domain superfamily/Winged helix DNA-binding domain"/>
    <property type="match status" value="1"/>
</dbReference>
<dbReference type="EMBL" id="JAGFNS010000014">
    <property type="protein sequence ID" value="MBO3740155.1"/>
    <property type="molecule type" value="Genomic_DNA"/>
</dbReference>
<dbReference type="Gene3D" id="3.40.50.300">
    <property type="entry name" value="P-loop containing nucleotide triphosphate hydrolases"/>
    <property type="match status" value="1"/>
</dbReference>
<accession>A0ABS3UN05</accession>
<dbReference type="InterPro" id="IPR011990">
    <property type="entry name" value="TPR-like_helical_dom_sf"/>
</dbReference>
<evidence type="ECO:0000313" key="9">
    <source>
        <dbReference type="Proteomes" id="UP000679690"/>
    </source>
</evidence>
<dbReference type="InterPro" id="IPR001867">
    <property type="entry name" value="OmpR/PhoB-type_DNA-bd"/>
</dbReference>
<dbReference type="InterPro" id="IPR002182">
    <property type="entry name" value="NB-ARC"/>
</dbReference>
<dbReference type="PROSITE" id="PS50293">
    <property type="entry name" value="TPR_REGION"/>
    <property type="match status" value="1"/>
</dbReference>
<dbReference type="PROSITE" id="PS50005">
    <property type="entry name" value="TPR"/>
    <property type="match status" value="1"/>
</dbReference>
<feature type="domain" description="OmpR/PhoB-type" evidence="6">
    <location>
        <begin position="17"/>
        <end position="91"/>
    </location>
</feature>
<dbReference type="RefSeq" id="WP_208469347.1">
    <property type="nucleotide sequence ID" value="NZ_JAGFNS010000014.1"/>
</dbReference>
<keyword evidence="5" id="KW-0802">TPR repeat</keyword>
<keyword evidence="2" id="KW-0805">Transcription regulation</keyword>
<organism evidence="8 9">
    <name type="scientific">Actinoplanes flavus</name>
    <dbReference type="NCBI Taxonomy" id="2820290"/>
    <lineage>
        <taxon>Bacteria</taxon>
        <taxon>Bacillati</taxon>
        <taxon>Actinomycetota</taxon>
        <taxon>Actinomycetes</taxon>
        <taxon>Micromonosporales</taxon>
        <taxon>Micromonosporaceae</taxon>
        <taxon>Actinoplanes</taxon>
    </lineage>
</organism>
<dbReference type="SMART" id="SM00862">
    <property type="entry name" value="Trans_reg_C"/>
    <property type="match status" value="1"/>
</dbReference>
<dbReference type="SMART" id="SM00028">
    <property type="entry name" value="TPR"/>
    <property type="match status" value="4"/>
</dbReference>
<evidence type="ECO:0000256" key="2">
    <source>
        <dbReference type="ARBA" id="ARBA00023015"/>
    </source>
</evidence>
<feature type="domain" description="Bacterial transcriptional activator" evidence="7">
    <location>
        <begin position="98"/>
        <end position="242"/>
    </location>
</feature>
<keyword evidence="9" id="KW-1185">Reference proteome</keyword>
<evidence type="ECO:0000259" key="7">
    <source>
        <dbReference type="SMART" id="SM01043"/>
    </source>
</evidence>
<dbReference type="Gene3D" id="1.25.40.10">
    <property type="entry name" value="Tetratricopeptide repeat domain"/>
    <property type="match status" value="3"/>
</dbReference>
<evidence type="ECO:0000313" key="8">
    <source>
        <dbReference type="EMBL" id="MBO3740155.1"/>
    </source>
</evidence>
<name>A0ABS3UN05_9ACTN</name>
<protein>
    <submittedName>
        <fullName evidence="8">Tetratricopeptide repeat protein</fullName>
    </submittedName>
</protein>
<dbReference type="InterPro" id="IPR051677">
    <property type="entry name" value="AfsR-DnrI-RedD_regulator"/>
</dbReference>
<evidence type="ECO:0000256" key="3">
    <source>
        <dbReference type="ARBA" id="ARBA00023125"/>
    </source>
</evidence>
<comment type="caution">
    <text evidence="8">The sequence shown here is derived from an EMBL/GenBank/DDBJ whole genome shotgun (WGS) entry which is preliminary data.</text>
</comment>
<dbReference type="InterPro" id="IPR036388">
    <property type="entry name" value="WH-like_DNA-bd_sf"/>
</dbReference>
<dbReference type="Pfam" id="PF13424">
    <property type="entry name" value="TPR_12"/>
    <property type="match status" value="1"/>
</dbReference>
<dbReference type="SUPFAM" id="SSF46894">
    <property type="entry name" value="C-terminal effector domain of the bipartite response regulators"/>
    <property type="match status" value="1"/>
</dbReference>
<keyword evidence="3" id="KW-0238">DNA-binding</keyword>
<dbReference type="InterPro" id="IPR019734">
    <property type="entry name" value="TPR_rpt"/>
</dbReference>
<evidence type="ECO:0000256" key="1">
    <source>
        <dbReference type="ARBA" id="ARBA00005820"/>
    </source>
</evidence>
<dbReference type="PANTHER" id="PTHR35807:SF1">
    <property type="entry name" value="TRANSCRIPTIONAL REGULATOR REDD"/>
    <property type="match status" value="1"/>
</dbReference>
<dbReference type="CDD" id="cd15831">
    <property type="entry name" value="BTAD"/>
    <property type="match status" value="1"/>
</dbReference>
<reference evidence="8 9" key="1">
    <citation type="submission" date="2021-03" db="EMBL/GenBank/DDBJ databases">
        <title>Actinoplanes flavus sp. nov., a novel actinomycete isolated from Coconut Palm rhizosphere soil.</title>
        <authorList>
            <person name="Luo X."/>
        </authorList>
    </citation>
    <scope>NUCLEOTIDE SEQUENCE [LARGE SCALE GENOMIC DNA]</scope>
    <source>
        <strain evidence="8 9">NEAU-H7</strain>
    </source>
</reference>
<dbReference type="InterPro" id="IPR005158">
    <property type="entry name" value="BTAD"/>
</dbReference>
<sequence>MSVECRVFGDIAVTSDGRQIDIGHARQKVVLAVFLLQPGQVIGVDTLIDHVWPERLPQRARASLYSYVSRLNAALTGTGVEIARRSGGYLLDIDPARIDLHRFRDAVARAREAARAGDPERALALLQAALDLCRGRPFGAVETTRLAALRTSLENERATAELDRNDLALALGGHAALLGELATAAAARPLDERLTGQLMLALYRSGRQAEAQNLYREIRQRLVDELGADPGRPLQDLYLRMVGADPALDPRPAEEEKAAARLDLVVYRTPGNRLNRPAELVGRHEPVAEVNAALDDGRPVLLHGLAGMGKTAIAATVADERLRAGGRPYVWLRVGEADEETVFEALLRRLGGGTEAALTGDARLLALQNLMDRAGIGLLVLDDVWHGPALFQVLRAVPDRIPVLVTARAKFPLDRQVEIVGLSGDEAVRLLALHWGTAPGAWSRGAADLCRLLGHHPYAVEIAGRHLRQYGLDAADLAGQIMDAPHDLAMPAGLAPSGRESVRLLLDRSYAALADPDGRLVFQTFGALDYAGASAPLLAELTGLDEKRVLVALRLLADLSLARPRDGTVFHEVHDLTFSYCRALTGADGRIAGAVRRFAEAHGGDLDLIGLDLDNLLAVAESARYADPDACTGIVAAIATGGYLDDRGHPPRLVRLLDEVIQRTGDDRLLHQLLGKRGNAYLHQGRLREAAEAYQRALDLAPDANRRAILLAVLGKTFAEMGQHERAENTLRLAYQTADAHDDEAARLRILEQHSIAAFRWKDFRLVRELTRAGVEASRRLGARAAEAIFLNNLGTAELELGLIAAFDRHGEAQRIARELNDLDILALAQHNLGLDWQAAEDAERAAHHLREALALYERLGYAQEENKVRSLMERFGHRITDPEKERGS</sequence>
<dbReference type="SMART" id="SM01043">
    <property type="entry name" value="BTAD"/>
    <property type="match status" value="1"/>
</dbReference>
<evidence type="ECO:0000259" key="6">
    <source>
        <dbReference type="SMART" id="SM00862"/>
    </source>
</evidence>
<proteinExistence type="inferred from homology"/>
<dbReference type="InterPro" id="IPR027417">
    <property type="entry name" value="P-loop_NTPase"/>
</dbReference>
<comment type="similarity">
    <text evidence="1">Belongs to the AfsR/DnrI/RedD regulatory family.</text>
</comment>
<dbReference type="InterPro" id="IPR016032">
    <property type="entry name" value="Sig_transdc_resp-reg_C-effctor"/>
</dbReference>